<dbReference type="CDD" id="cd01062">
    <property type="entry name" value="RNase_T2_prok"/>
    <property type="match status" value="1"/>
</dbReference>
<dbReference type="Pfam" id="PF00445">
    <property type="entry name" value="Ribonuclease_T2"/>
    <property type="match status" value="1"/>
</dbReference>
<feature type="region of interest" description="Disordered" evidence="3">
    <location>
        <begin position="29"/>
        <end position="50"/>
    </location>
</feature>
<dbReference type="GO" id="GO:0006401">
    <property type="term" value="P:RNA catabolic process"/>
    <property type="evidence" value="ECO:0007669"/>
    <property type="project" value="UniProtKB-ARBA"/>
</dbReference>
<dbReference type="InterPro" id="IPR039378">
    <property type="entry name" value="RNase_T2_prok"/>
</dbReference>
<evidence type="ECO:0000256" key="2">
    <source>
        <dbReference type="RuleBase" id="RU004328"/>
    </source>
</evidence>
<proteinExistence type="inferred from homology"/>
<dbReference type="InterPro" id="IPR001568">
    <property type="entry name" value="RNase_T2-like"/>
</dbReference>
<evidence type="ECO:0000256" key="1">
    <source>
        <dbReference type="ARBA" id="ARBA00007469"/>
    </source>
</evidence>
<name>A0A6M1RZU0_9HYPH</name>
<organism evidence="4 5">
    <name type="scientific">Rhizobium daejeonense</name>
    <dbReference type="NCBI Taxonomy" id="240521"/>
    <lineage>
        <taxon>Bacteria</taxon>
        <taxon>Pseudomonadati</taxon>
        <taxon>Pseudomonadota</taxon>
        <taxon>Alphaproteobacteria</taxon>
        <taxon>Hyphomicrobiales</taxon>
        <taxon>Rhizobiaceae</taxon>
        <taxon>Rhizobium/Agrobacterium group</taxon>
        <taxon>Rhizobium</taxon>
    </lineage>
</organism>
<gene>
    <name evidence="4" type="ORF">G6N76_12920</name>
</gene>
<sequence>MSRYAGFIALAFLALAALAYALLKPEGKPTLSPPQKESTAPPPAVTPSPVKLPRGTGFDYYVLALSWSPTFCSLNTGGGNRDQCGPSKSYGLIVHGLWPQFERGYPESCATDAAQRVPEGVGRPMLDIMPSMGLIGHEWRKHGTCSGLGQADYFAVTRAAYEKVAVPAALATARKETRISPVVLETQFLDANRGLDPRGIAVTCEDGKLDEIQICLTKDLEFRTCQDVDRNSCRQQSITIPPRR</sequence>
<keyword evidence="5" id="KW-1185">Reference proteome</keyword>
<evidence type="ECO:0000313" key="5">
    <source>
        <dbReference type="Proteomes" id="UP000477849"/>
    </source>
</evidence>
<dbReference type="InterPro" id="IPR018188">
    <property type="entry name" value="RNase_T2_His_AS_1"/>
</dbReference>
<accession>A0A6M1RZU0</accession>
<dbReference type="InterPro" id="IPR036430">
    <property type="entry name" value="RNase_T2-like_sf"/>
</dbReference>
<dbReference type="PANTHER" id="PTHR11240">
    <property type="entry name" value="RIBONUCLEASE T2"/>
    <property type="match status" value="1"/>
</dbReference>
<evidence type="ECO:0000313" key="4">
    <source>
        <dbReference type="EMBL" id="NGO64569.1"/>
    </source>
</evidence>
<protein>
    <submittedName>
        <fullName evidence="4">Ribonuclease T(2)</fullName>
    </submittedName>
</protein>
<dbReference type="Proteomes" id="UP000477849">
    <property type="component" value="Unassembled WGS sequence"/>
</dbReference>
<dbReference type="RefSeq" id="WP_163904683.1">
    <property type="nucleotide sequence ID" value="NZ_CP048427.1"/>
</dbReference>
<dbReference type="SUPFAM" id="SSF55895">
    <property type="entry name" value="Ribonuclease Rh-like"/>
    <property type="match status" value="1"/>
</dbReference>
<evidence type="ECO:0000256" key="3">
    <source>
        <dbReference type="SAM" id="MobiDB-lite"/>
    </source>
</evidence>
<dbReference type="GO" id="GO:0033897">
    <property type="term" value="F:ribonuclease T2 activity"/>
    <property type="evidence" value="ECO:0007669"/>
    <property type="project" value="InterPro"/>
</dbReference>
<comment type="similarity">
    <text evidence="1 2">Belongs to the RNase T2 family.</text>
</comment>
<dbReference type="GO" id="GO:0003723">
    <property type="term" value="F:RNA binding"/>
    <property type="evidence" value="ECO:0007669"/>
    <property type="project" value="InterPro"/>
</dbReference>
<reference evidence="4 5" key="1">
    <citation type="submission" date="2020-02" db="EMBL/GenBank/DDBJ databases">
        <title>Genome sequence of the type strain CCBAU10050 of Rhizobium daejeonense.</title>
        <authorList>
            <person name="Gao J."/>
            <person name="Sun J."/>
        </authorList>
    </citation>
    <scope>NUCLEOTIDE SEQUENCE [LARGE SCALE GENOMIC DNA]</scope>
    <source>
        <strain evidence="4 5">CCBAU10050</strain>
    </source>
</reference>
<dbReference type="PANTHER" id="PTHR11240:SF22">
    <property type="entry name" value="RIBONUCLEASE T2"/>
    <property type="match status" value="1"/>
</dbReference>
<dbReference type="PROSITE" id="PS00530">
    <property type="entry name" value="RNASE_T2_1"/>
    <property type="match status" value="1"/>
</dbReference>
<comment type="caution">
    <text evidence="4">The sequence shown here is derived from an EMBL/GenBank/DDBJ whole genome shotgun (WGS) entry which is preliminary data.</text>
</comment>
<dbReference type="AlphaFoldDB" id="A0A6M1RZU0"/>
<dbReference type="EMBL" id="JAAKZH010000003">
    <property type="protein sequence ID" value="NGO64569.1"/>
    <property type="molecule type" value="Genomic_DNA"/>
</dbReference>
<dbReference type="Gene3D" id="3.90.730.10">
    <property type="entry name" value="Ribonuclease T2-like"/>
    <property type="match status" value="1"/>
</dbReference>